<evidence type="ECO:0000259" key="12">
    <source>
        <dbReference type="PROSITE" id="PS50113"/>
    </source>
</evidence>
<dbReference type="OrthoDB" id="5287556at2"/>
<dbReference type="InterPro" id="IPR000700">
    <property type="entry name" value="PAS-assoc_C"/>
</dbReference>
<dbReference type="Gene3D" id="1.10.287.130">
    <property type="match status" value="1"/>
</dbReference>
<dbReference type="RefSeq" id="WP_126723913.1">
    <property type="nucleotide sequence ID" value="NZ_RYZH01000004.1"/>
</dbReference>
<feature type="domain" description="PAS" evidence="11">
    <location>
        <begin position="122"/>
        <end position="192"/>
    </location>
</feature>
<evidence type="ECO:0000259" key="10">
    <source>
        <dbReference type="PROSITE" id="PS50109"/>
    </source>
</evidence>
<dbReference type="Pfam" id="PF13426">
    <property type="entry name" value="PAS_9"/>
    <property type="match status" value="1"/>
</dbReference>
<dbReference type="InterPro" id="IPR013767">
    <property type="entry name" value="PAS_fold"/>
</dbReference>
<feature type="domain" description="PAS" evidence="11">
    <location>
        <begin position="249"/>
        <end position="319"/>
    </location>
</feature>
<dbReference type="InterPro" id="IPR001610">
    <property type="entry name" value="PAC"/>
</dbReference>
<evidence type="ECO:0000256" key="9">
    <source>
        <dbReference type="SAM" id="Coils"/>
    </source>
</evidence>
<dbReference type="NCBIfam" id="TIGR00229">
    <property type="entry name" value="sensory_box"/>
    <property type="match status" value="4"/>
</dbReference>
<dbReference type="SMART" id="SM00091">
    <property type="entry name" value="PAS"/>
    <property type="match status" value="4"/>
</dbReference>
<evidence type="ECO:0000313" key="13">
    <source>
        <dbReference type="EMBL" id="RUL89178.1"/>
    </source>
</evidence>
<comment type="catalytic activity">
    <reaction evidence="1">
        <text>ATP + protein L-histidine = ADP + protein N-phospho-L-histidine.</text>
        <dbReference type="EC" id="2.7.13.3"/>
    </reaction>
</comment>
<dbReference type="InterPro" id="IPR035965">
    <property type="entry name" value="PAS-like_dom_sf"/>
</dbReference>
<evidence type="ECO:0000256" key="2">
    <source>
        <dbReference type="ARBA" id="ARBA00012438"/>
    </source>
</evidence>
<dbReference type="EC" id="2.7.13.3" evidence="2"/>
<protein>
    <recommendedName>
        <fullName evidence="2">histidine kinase</fullName>
        <ecNumber evidence="2">2.7.13.3</ecNumber>
    </recommendedName>
</protein>
<evidence type="ECO:0000256" key="4">
    <source>
        <dbReference type="ARBA" id="ARBA00022679"/>
    </source>
</evidence>
<dbReference type="Pfam" id="PF00989">
    <property type="entry name" value="PAS"/>
    <property type="match status" value="2"/>
</dbReference>
<keyword evidence="5" id="KW-0547">Nucleotide-binding</keyword>
<dbReference type="PANTHER" id="PTHR43065">
    <property type="entry name" value="SENSOR HISTIDINE KINASE"/>
    <property type="match status" value="1"/>
</dbReference>
<dbReference type="GO" id="GO:0004673">
    <property type="term" value="F:protein histidine kinase activity"/>
    <property type="evidence" value="ECO:0007669"/>
    <property type="project" value="UniProtKB-EC"/>
</dbReference>
<evidence type="ECO:0000256" key="7">
    <source>
        <dbReference type="ARBA" id="ARBA00022840"/>
    </source>
</evidence>
<feature type="domain" description="PAC" evidence="12">
    <location>
        <begin position="196"/>
        <end position="248"/>
    </location>
</feature>
<dbReference type="InterPro" id="IPR036890">
    <property type="entry name" value="HATPase_C_sf"/>
</dbReference>
<dbReference type="PROSITE" id="PS50113">
    <property type="entry name" value="PAC"/>
    <property type="match status" value="4"/>
</dbReference>
<dbReference type="InterPro" id="IPR000014">
    <property type="entry name" value="PAS"/>
</dbReference>
<feature type="domain" description="PAS" evidence="11">
    <location>
        <begin position="393"/>
        <end position="449"/>
    </location>
</feature>
<dbReference type="SMART" id="SM00086">
    <property type="entry name" value="PAC"/>
    <property type="match status" value="4"/>
</dbReference>
<dbReference type="InterPro" id="IPR003594">
    <property type="entry name" value="HATPase_dom"/>
</dbReference>
<proteinExistence type="predicted"/>
<feature type="domain" description="PAC" evidence="12">
    <location>
        <begin position="69"/>
        <end position="121"/>
    </location>
</feature>
<accession>A0A432MQ95</accession>
<feature type="coiled-coil region" evidence="9">
    <location>
        <begin position="365"/>
        <end position="403"/>
    </location>
</feature>
<dbReference type="PANTHER" id="PTHR43065:SF10">
    <property type="entry name" value="PEROXIDE STRESS-ACTIVATED HISTIDINE KINASE MAK3"/>
    <property type="match status" value="1"/>
</dbReference>
<keyword evidence="6" id="KW-0418">Kinase</keyword>
<evidence type="ECO:0000313" key="14">
    <source>
        <dbReference type="Proteomes" id="UP000280296"/>
    </source>
</evidence>
<dbReference type="InterPro" id="IPR004358">
    <property type="entry name" value="Sig_transdc_His_kin-like_C"/>
</dbReference>
<gene>
    <name evidence="13" type="ORF">TsocGM_03420</name>
</gene>
<name>A0A432MQ95_9BACT</name>
<keyword evidence="9" id="KW-0175">Coiled coil</keyword>
<evidence type="ECO:0000256" key="6">
    <source>
        <dbReference type="ARBA" id="ARBA00022777"/>
    </source>
</evidence>
<keyword evidence="3" id="KW-0597">Phosphoprotein</keyword>
<dbReference type="PROSITE" id="PS50112">
    <property type="entry name" value="PAS"/>
    <property type="match status" value="4"/>
</dbReference>
<dbReference type="PROSITE" id="PS50109">
    <property type="entry name" value="HIS_KIN"/>
    <property type="match status" value="1"/>
</dbReference>
<dbReference type="SUPFAM" id="SSF55874">
    <property type="entry name" value="ATPase domain of HSP90 chaperone/DNA topoisomerase II/histidine kinase"/>
    <property type="match status" value="1"/>
</dbReference>
<dbReference type="SMART" id="SM00387">
    <property type="entry name" value="HATPase_c"/>
    <property type="match status" value="1"/>
</dbReference>
<dbReference type="GO" id="GO:0000160">
    <property type="term" value="P:phosphorelay signal transduction system"/>
    <property type="evidence" value="ECO:0007669"/>
    <property type="project" value="UniProtKB-KW"/>
</dbReference>
<reference evidence="13 14" key="1">
    <citation type="submission" date="2018-12" db="EMBL/GenBank/DDBJ databases">
        <authorList>
            <person name="Toschakov S.V."/>
        </authorList>
    </citation>
    <scope>NUCLEOTIDE SEQUENCE [LARGE SCALE GENOMIC DNA]</scope>
    <source>
        <strain evidence="13 14">GM2012</strain>
    </source>
</reference>
<dbReference type="Gene3D" id="3.30.450.20">
    <property type="entry name" value="PAS domain"/>
    <property type="match status" value="4"/>
</dbReference>
<dbReference type="Proteomes" id="UP000280296">
    <property type="component" value="Unassembled WGS sequence"/>
</dbReference>
<dbReference type="Pfam" id="PF08448">
    <property type="entry name" value="PAS_4"/>
    <property type="match status" value="1"/>
</dbReference>
<dbReference type="EMBL" id="RYZH01000004">
    <property type="protein sequence ID" value="RUL89178.1"/>
    <property type="molecule type" value="Genomic_DNA"/>
</dbReference>
<dbReference type="PRINTS" id="PR00344">
    <property type="entry name" value="BCTRLSENSOR"/>
</dbReference>
<dbReference type="GO" id="GO:0006355">
    <property type="term" value="P:regulation of DNA-templated transcription"/>
    <property type="evidence" value="ECO:0007669"/>
    <property type="project" value="InterPro"/>
</dbReference>
<keyword evidence="4" id="KW-0808">Transferase</keyword>
<dbReference type="InterPro" id="IPR013656">
    <property type="entry name" value="PAS_4"/>
</dbReference>
<keyword evidence="14" id="KW-1185">Reference proteome</keyword>
<dbReference type="InterPro" id="IPR005467">
    <property type="entry name" value="His_kinase_dom"/>
</dbReference>
<keyword evidence="8" id="KW-0902">Two-component regulatory system</keyword>
<organism evidence="13 14">
    <name type="scientific">Tautonia sociabilis</name>
    <dbReference type="NCBI Taxonomy" id="2080755"/>
    <lineage>
        <taxon>Bacteria</taxon>
        <taxon>Pseudomonadati</taxon>
        <taxon>Planctomycetota</taxon>
        <taxon>Planctomycetia</taxon>
        <taxon>Isosphaerales</taxon>
        <taxon>Isosphaeraceae</taxon>
        <taxon>Tautonia</taxon>
    </lineage>
</organism>
<dbReference type="AlphaFoldDB" id="A0A432MQ95"/>
<dbReference type="Gene3D" id="3.30.565.10">
    <property type="entry name" value="Histidine kinase-like ATPase, C-terminal domain"/>
    <property type="match status" value="1"/>
</dbReference>
<dbReference type="CDD" id="cd00130">
    <property type="entry name" value="PAS"/>
    <property type="match status" value="4"/>
</dbReference>
<feature type="domain" description="PAS" evidence="11">
    <location>
        <begin position="1"/>
        <end position="66"/>
    </location>
</feature>
<evidence type="ECO:0000256" key="5">
    <source>
        <dbReference type="ARBA" id="ARBA00022741"/>
    </source>
</evidence>
<feature type="domain" description="Histidine kinase" evidence="10">
    <location>
        <begin position="541"/>
        <end position="790"/>
    </location>
</feature>
<dbReference type="GO" id="GO:0005524">
    <property type="term" value="F:ATP binding"/>
    <property type="evidence" value="ECO:0007669"/>
    <property type="project" value="UniProtKB-KW"/>
</dbReference>
<evidence type="ECO:0000256" key="1">
    <source>
        <dbReference type="ARBA" id="ARBA00000085"/>
    </source>
</evidence>
<evidence type="ECO:0000256" key="8">
    <source>
        <dbReference type="ARBA" id="ARBA00023012"/>
    </source>
</evidence>
<reference evidence="13 14" key="2">
    <citation type="submission" date="2019-01" db="EMBL/GenBank/DDBJ databases">
        <title>Tautonia sociabilis, a novel thermotolerant planctomycete of Isosphaeraceae family, isolated from a 4000 m deep subterranean habitat.</title>
        <authorList>
            <person name="Kovaleva O.L."/>
            <person name="Elcheninov A.G."/>
            <person name="Van Heerden E."/>
            <person name="Toshchakov S.V."/>
            <person name="Novikov A."/>
            <person name="Bonch-Osmolovskaya E.A."/>
            <person name="Kublanov I.V."/>
        </authorList>
    </citation>
    <scope>NUCLEOTIDE SEQUENCE [LARGE SCALE GENOMIC DNA]</scope>
    <source>
        <strain evidence="13 14">GM2012</strain>
    </source>
</reference>
<sequence length="790" mass="87303">MALLERSAQPFVIVELSGTVLHANRAFCELLGYEPGGLDGRTIVELTPERWHSTTLQSLRRIVEQRRPLRYEKEYRSRDGRAVPVDLVADLLPDAQGRPLALYAIITDLSDQKLAERALRASEARFRELFDEAPFGYHEIDRDGRITAINRTECELLGYDREELIGRPIVELVDRSQRAQAERAVAEKLAGLRPLGPFERTYRRRDGRALIVSIRERVRRDDQGRCVGLRSTVQDITEQKLMEAALIASQRRAQALFDGIEDAVFVHDTDGRLLEANPAASRLLGYSRDELLRMTTADIDAEDTAAGFRSRLDQQLRDGHLRFEGHHRAKDGRIIPVEISTSTIQLGEQTAVLAVIRDVSERKALEATRRRFAEMQEANAKVLAETNRMLRESEARYRLLTEASLDAVVVADANGRITLFNPAAERIFGVSTREILGQPLSRILIDDEEGPGEPDLGLSPDDGRRFSRLVGRTVELRGRRKGGEVFPLELSLNAVVDGNGDGDGDRVQFIGSIRDLTERQRMRDMLVQSEKLASIGLLSAGVAHEINNPLSYVANNLAVLERDLRGIFELIGAYEAVRPALPAEASSAIGRMEEELDWEYVRGNTGRLLARTREGVQRVASIVSTLRGMARTAPARKERVPMAELVASALEMAQGQLRKARISVEVDAPERPAAVPCVANQVAQVILNLVINAAQAIESLGRPEGGRILIRIRDEADAQVVEVADDGCGIPPEDLPRLFDPFFTTKPVGEGTGLGLAISHSIVAGHGGTIEVDSQPGRGATFRIRLPLVG</sequence>
<dbReference type="Pfam" id="PF02518">
    <property type="entry name" value="HATPase_c"/>
    <property type="match status" value="1"/>
</dbReference>
<evidence type="ECO:0000256" key="3">
    <source>
        <dbReference type="ARBA" id="ARBA00022553"/>
    </source>
</evidence>
<dbReference type="SUPFAM" id="SSF55785">
    <property type="entry name" value="PYP-like sensor domain (PAS domain)"/>
    <property type="match status" value="4"/>
</dbReference>
<feature type="domain" description="PAC" evidence="12">
    <location>
        <begin position="317"/>
        <end position="371"/>
    </location>
</feature>
<keyword evidence="7" id="KW-0067">ATP-binding</keyword>
<evidence type="ECO:0000259" key="11">
    <source>
        <dbReference type="PROSITE" id="PS50112"/>
    </source>
</evidence>
<feature type="domain" description="PAC" evidence="12">
    <location>
        <begin position="472"/>
        <end position="528"/>
    </location>
</feature>
<comment type="caution">
    <text evidence="13">The sequence shown here is derived from an EMBL/GenBank/DDBJ whole genome shotgun (WGS) entry which is preliminary data.</text>
</comment>